<organism evidence="1 2">
    <name type="scientific">Erwinia phage vB_EamM_Yoloswag</name>
    <dbReference type="NCBI Taxonomy" id="1958956"/>
    <lineage>
        <taxon>Viruses</taxon>
        <taxon>Duplodnaviria</taxon>
        <taxon>Heunggongvirae</taxon>
        <taxon>Uroviricota</taxon>
        <taxon>Caudoviricetes</taxon>
        <taxon>Yoloswagvirus</taxon>
        <taxon>Yoloswagvirus yoloswag</taxon>
    </lineage>
</organism>
<keyword evidence="2" id="KW-1185">Reference proteome</keyword>
<sequence>MRDSTLVLLVNESELTQPLLHRTSLANAFSFNRLRLLVTQGSGVNNPSYAVDVIAVQKLTVTEVSADKTCIMIDMNFELAATLHSVVSVDEYNRAKTTRSNIRAWTARWQQGDIVTGFGQVTEIPYEARPDVIRSQLSKFTTEQLRAELSLRDMEISQ</sequence>
<accession>A0A1S6L3H8</accession>
<proteinExistence type="predicted"/>
<dbReference type="Proteomes" id="UP000221250">
    <property type="component" value="Segment"/>
</dbReference>
<protein>
    <submittedName>
        <fullName evidence="1">Uncharacterized protein</fullName>
    </submittedName>
</protein>
<dbReference type="EMBL" id="KY448244">
    <property type="protein sequence ID" value="AQT28726.1"/>
    <property type="molecule type" value="Genomic_DNA"/>
</dbReference>
<evidence type="ECO:0000313" key="2">
    <source>
        <dbReference type="Proteomes" id="UP000221250"/>
    </source>
</evidence>
<gene>
    <name evidence="1" type="ORF">YOLOSWAG_252</name>
</gene>
<name>A0A1S6L3H8_9CAUD</name>
<evidence type="ECO:0000313" key="1">
    <source>
        <dbReference type="EMBL" id="AQT28726.1"/>
    </source>
</evidence>
<reference evidence="1 2" key="1">
    <citation type="submission" date="2017-01" db="EMBL/GenBank/DDBJ databases">
        <authorList>
            <person name="Mah S.A."/>
            <person name="Swanson W.J."/>
            <person name="Moy G.W."/>
            <person name="Vacquier V.D."/>
        </authorList>
    </citation>
    <scope>NUCLEOTIDE SEQUENCE [LARGE SCALE GENOMIC DNA]</scope>
</reference>